<evidence type="ECO:0000313" key="1">
    <source>
        <dbReference type="EMBL" id="JAD58259.1"/>
    </source>
</evidence>
<sequence length="13" mass="1734">MRNHFMRKWPMCP</sequence>
<name>A0A0A9B2N2_ARUDO</name>
<accession>A0A0A9B2N2</accession>
<reference evidence="1" key="2">
    <citation type="journal article" date="2015" name="Data Brief">
        <title>Shoot transcriptome of the giant reed, Arundo donax.</title>
        <authorList>
            <person name="Barrero R.A."/>
            <person name="Guerrero F.D."/>
            <person name="Moolhuijzen P."/>
            <person name="Goolsby J.A."/>
            <person name="Tidwell J."/>
            <person name="Bellgard S.E."/>
            <person name="Bellgard M.I."/>
        </authorList>
    </citation>
    <scope>NUCLEOTIDE SEQUENCE</scope>
    <source>
        <tissue evidence="1">Shoot tissue taken approximately 20 cm above the soil surface</tissue>
    </source>
</reference>
<reference evidence="1" key="1">
    <citation type="submission" date="2014-09" db="EMBL/GenBank/DDBJ databases">
        <authorList>
            <person name="Magalhaes I.L.F."/>
            <person name="Oliveira U."/>
            <person name="Santos F.R."/>
            <person name="Vidigal T.H.D.A."/>
            <person name="Brescovit A.D."/>
            <person name="Santos A.J."/>
        </authorList>
    </citation>
    <scope>NUCLEOTIDE SEQUENCE</scope>
    <source>
        <tissue evidence="1">Shoot tissue taken approximately 20 cm above the soil surface</tissue>
    </source>
</reference>
<organism evidence="1">
    <name type="scientific">Arundo donax</name>
    <name type="common">Giant reed</name>
    <name type="synonym">Donax arundinaceus</name>
    <dbReference type="NCBI Taxonomy" id="35708"/>
    <lineage>
        <taxon>Eukaryota</taxon>
        <taxon>Viridiplantae</taxon>
        <taxon>Streptophyta</taxon>
        <taxon>Embryophyta</taxon>
        <taxon>Tracheophyta</taxon>
        <taxon>Spermatophyta</taxon>
        <taxon>Magnoliopsida</taxon>
        <taxon>Liliopsida</taxon>
        <taxon>Poales</taxon>
        <taxon>Poaceae</taxon>
        <taxon>PACMAD clade</taxon>
        <taxon>Arundinoideae</taxon>
        <taxon>Arundineae</taxon>
        <taxon>Arundo</taxon>
    </lineage>
</organism>
<dbReference type="EMBL" id="GBRH01239636">
    <property type="protein sequence ID" value="JAD58259.1"/>
    <property type="molecule type" value="Transcribed_RNA"/>
</dbReference>
<proteinExistence type="predicted"/>
<protein>
    <submittedName>
        <fullName evidence="1">Uncharacterized protein</fullName>
    </submittedName>
</protein>